<feature type="region of interest" description="Disordered" evidence="1">
    <location>
        <begin position="1"/>
        <end position="25"/>
    </location>
</feature>
<accession>A0A0A9HEI3</accession>
<dbReference type="EMBL" id="GBRH01162759">
    <property type="protein sequence ID" value="JAE35137.1"/>
    <property type="molecule type" value="Transcribed_RNA"/>
</dbReference>
<reference evidence="2" key="1">
    <citation type="submission" date="2014-09" db="EMBL/GenBank/DDBJ databases">
        <authorList>
            <person name="Magalhaes I.L.F."/>
            <person name="Oliveira U."/>
            <person name="Santos F.R."/>
            <person name="Vidigal T.H.D.A."/>
            <person name="Brescovit A.D."/>
            <person name="Santos A.J."/>
        </authorList>
    </citation>
    <scope>NUCLEOTIDE SEQUENCE</scope>
    <source>
        <tissue evidence="2">Shoot tissue taken approximately 20 cm above the soil surface</tissue>
    </source>
</reference>
<protein>
    <submittedName>
        <fullName evidence="2">Uncharacterized protein</fullName>
    </submittedName>
</protein>
<dbReference type="AlphaFoldDB" id="A0A0A9HEI3"/>
<evidence type="ECO:0000313" key="2">
    <source>
        <dbReference type="EMBL" id="JAE35137.1"/>
    </source>
</evidence>
<feature type="compositionally biased region" description="Low complexity" evidence="1">
    <location>
        <begin position="8"/>
        <end position="20"/>
    </location>
</feature>
<proteinExistence type="predicted"/>
<evidence type="ECO:0000256" key="1">
    <source>
        <dbReference type="SAM" id="MobiDB-lite"/>
    </source>
</evidence>
<reference evidence="2" key="2">
    <citation type="journal article" date="2015" name="Data Brief">
        <title>Shoot transcriptome of the giant reed, Arundo donax.</title>
        <authorList>
            <person name="Barrero R.A."/>
            <person name="Guerrero F.D."/>
            <person name="Moolhuijzen P."/>
            <person name="Goolsby J.A."/>
            <person name="Tidwell J."/>
            <person name="Bellgard S.E."/>
            <person name="Bellgard M.I."/>
        </authorList>
    </citation>
    <scope>NUCLEOTIDE SEQUENCE</scope>
    <source>
        <tissue evidence="2">Shoot tissue taken approximately 20 cm above the soil surface</tissue>
    </source>
</reference>
<sequence>MNATMMMGSSLKGRSVSRGVGRARRPPTTKRVMFWNSASLPIRFEISFPSSVRLLPSNSIVVQPWCSKLPLSSARAKLISTDP</sequence>
<organism evidence="2">
    <name type="scientific">Arundo donax</name>
    <name type="common">Giant reed</name>
    <name type="synonym">Donax arundinaceus</name>
    <dbReference type="NCBI Taxonomy" id="35708"/>
    <lineage>
        <taxon>Eukaryota</taxon>
        <taxon>Viridiplantae</taxon>
        <taxon>Streptophyta</taxon>
        <taxon>Embryophyta</taxon>
        <taxon>Tracheophyta</taxon>
        <taxon>Spermatophyta</taxon>
        <taxon>Magnoliopsida</taxon>
        <taxon>Liliopsida</taxon>
        <taxon>Poales</taxon>
        <taxon>Poaceae</taxon>
        <taxon>PACMAD clade</taxon>
        <taxon>Arundinoideae</taxon>
        <taxon>Arundineae</taxon>
        <taxon>Arundo</taxon>
    </lineage>
</organism>
<name>A0A0A9HEI3_ARUDO</name>